<dbReference type="AlphaFoldDB" id="D2EFA7"/>
<proteinExistence type="predicted"/>
<evidence type="ECO:0000313" key="1">
    <source>
        <dbReference type="EMBL" id="EEZ93033.1"/>
    </source>
</evidence>
<name>D2EFA7_PARA4</name>
<dbReference type="Proteomes" id="UP000009375">
    <property type="component" value="Unassembled WGS sequence"/>
</dbReference>
<protein>
    <submittedName>
        <fullName evidence="1">Uncharacterized protein</fullName>
    </submittedName>
</protein>
<gene>
    <name evidence="1" type="ORF">BJBARM4_0425</name>
</gene>
<evidence type="ECO:0000313" key="2">
    <source>
        <dbReference type="Proteomes" id="UP000009375"/>
    </source>
</evidence>
<sequence length="140" mass="14649">MESLATWAQPNPVSNNGNFGLFTQSATSTAIQVMTGWGGGGTTNLGYISSSSSGSMSYSPPSSASILSIQVASSSEAVFSDNYTNFYTASGQTIDSASYIQYETTYASSSTSDVFSIYWTRVRAYPPNGVMPSVSFGSVA</sequence>
<organism evidence="1 2">
    <name type="scientific">Candidatus Parvarchaeum acidiphilum ARMAN-4</name>
    <dbReference type="NCBI Taxonomy" id="662760"/>
    <lineage>
        <taxon>Archaea</taxon>
        <taxon>Candidatus Parvarchaeota</taxon>
        <taxon>Candidatus Parvarchaeum</taxon>
    </lineage>
</organism>
<reference evidence="1 2" key="1">
    <citation type="journal article" date="2010" name="Proc. Natl. Acad. Sci. U.S.A.">
        <title>Enigmatic, ultrasmall, uncultivated Archaea.</title>
        <authorList>
            <person name="Baker B.J."/>
            <person name="Comolli L.R."/>
            <person name="Dick G.J."/>
            <person name="Hauser L.J."/>
            <person name="Hyatt D."/>
            <person name="Dill B.D."/>
            <person name="Land M.L."/>
            <person name="Verberkmoes N.C."/>
            <person name="Hettich R.L."/>
            <person name="Banfield J.F."/>
        </authorList>
    </citation>
    <scope>NUCLEOTIDE SEQUENCE [LARGE SCALE GENOMIC DNA]</scope>
</reference>
<dbReference type="EMBL" id="GG730044">
    <property type="protein sequence ID" value="EEZ93033.1"/>
    <property type="molecule type" value="Genomic_DNA"/>
</dbReference>
<accession>D2EFA7</accession>